<keyword evidence="5" id="KW-0503">Monooxygenase</keyword>
<dbReference type="Proteomes" id="UP001172681">
    <property type="component" value="Unassembled WGS sequence"/>
</dbReference>
<dbReference type="Pfam" id="PF01494">
    <property type="entry name" value="FAD_binding_3"/>
    <property type="match status" value="1"/>
</dbReference>
<evidence type="ECO:0000256" key="3">
    <source>
        <dbReference type="ARBA" id="ARBA00022827"/>
    </source>
</evidence>
<dbReference type="InterPro" id="IPR036188">
    <property type="entry name" value="FAD/NAD-bd_sf"/>
</dbReference>
<dbReference type="SUPFAM" id="SSF51905">
    <property type="entry name" value="FAD/NAD(P)-binding domain"/>
    <property type="match status" value="1"/>
</dbReference>
<keyword evidence="4" id="KW-0560">Oxidoreductase</keyword>
<keyword evidence="2" id="KW-0285">Flavoprotein</keyword>
<organism evidence="7 8">
    <name type="scientific">Knufia peltigerae</name>
    <dbReference type="NCBI Taxonomy" id="1002370"/>
    <lineage>
        <taxon>Eukaryota</taxon>
        <taxon>Fungi</taxon>
        <taxon>Dikarya</taxon>
        <taxon>Ascomycota</taxon>
        <taxon>Pezizomycotina</taxon>
        <taxon>Eurotiomycetes</taxon>
        <taxon>Chaetothyriomycetidae</taxon>
        <taxon>Chaetothyriales</taxon>
        <taxon>Trichomeriaceae</taxon>
        <taxon>Knufia</taxon>
    </lineage>
</organism>
<keyword evidence="3" id="KW-0274">FAD</keyword>
<dbReference type="GO" id="GO:0071949">
    <property type="term" value="F:FAD binding"/>
    <property type="evidence" value="ECO:0007669"/>
    <property type="project" value="InterPro"/>
</dbReference>
<dbReference type="EMBL" id="JAPDRN010000007">
    <property type="protein sequence ID" value="KAJ9643836.1"/>
    <property type="molecule type" value="Genomic_DNA"/>
</dbReference>
<feature type="domain" description="FAD-binding" evidence="6">
    <location>
        <begin position="17"/>
        <end position="179"/>
    </location>
</feature>
<reference evidence="7" key="1">
    <citation type="submission" date="2022-10" db="EMBL/GenBank/DDBJ databases">
        <title>Culturing micro-colonial fungi from biological soil crusts in the Mojave desert and describing Neophaeococcomyces mojavensis, and introducing the new genera and species Taxawa tesnikishii.</title>
        <authorList>
            <person name="Kurbessoian T."/>
            <person name="Stajich J.E."/>
        </authorList>
    </citation>
    <scope>NUCLEOTIDE SEQUENCE</scope>
    <source>
        <strain evidence="7">TK_35</strain>
    </source>
</reference>
<dbReference type="InterPro" id="IPR050493">
    <property type="entry name" value="FAD-dep_Monooxygenase_BioMet"/>
</dbReference>
<comment type="similarity">
    <text evidence="1">Belongs to the paxM FAD-dependent monooxygenase family.</text>
</comment>
<dbReference type="PANTHER" id="PTHR13789:SF236">
    <property type="entry name" value="MONOOXYGENASE, PUTATIVE (AFU_ORTHOLOGUE AFUA_6G12060)-RELATED"/>
    <property type="match status" value="1"/>
</dbReference>
<dbReference type="SUPFAM" id="SSF54373">
    <property type="entry name" value="FAD-linked reductases, C-terminal domain"/>
    <property type="match status" value="1"/>
</dbReference>
<evidence type="ECO:0000313" key="7">
    <source>
        <dbReference type="EMBL" id="KAJ9643836.1"/>
    </source>
</evidence>
<gene>
    <name evidence="7" type="ORF">H2204_001981</name>
</gene>
<sequence>MAAEAHKIVRSPSTGIDVVVVGAGIGGLFSAVELYRQGHTVRVLESKPELTTIGDFIGIGQSATRQFSKWPGMQAAFTSERYEAMMSFLKYDGEVLIKPSLTLERVPHAIHRAKLLRLLYDYATALGISVTLGQSVSEYFEKPDGLGAGVVTTKGERFEADLVVAADGVGTQSWKLIQGSQTQARSSGFAIYRTAFPTKVAHQDPLVAEQFPVLEGVDDCRMWLAPKGHGVTLVSKDITTWLLTHKDSSTAAESWSKRVSAPDVLREVAASGIKWDPGFMRLIAQSPENSVVDWKLLWRDPVSNWVSEQGRVVQLGDAAHVFLPTSTNGGTQACEDGISLAACLALAGKNNIALATRVHNALRADRVSCCQRGGFRNREKWHHTDFEKAREHPEDIGEMIGRWVQEHEAEQYVFDNWSKCVNAVVTGKKFENTNIPPGYRCRPWTVDELAAQGPGIAQDEGDWS</sequence>
<accession>A0AA38YCB5</accession>
<evidence type="ECO:0000256" key="2">
    <source>
        <dbReference type="ARBA" id="ARBA00022630"/>
    </source>
</evidence>
<proteinExistence type="inferred from homology"/>
<protein>
    <recommendedName>
        <fullName evidence="6">FAD-binding domain-containing protein</fullName>
    </recommendedName>
</protein>
<comment type="caution">
    <text evidence="7">The sequence shown here is derived from an EMBL/GenBank/DDBJ whole genome shotgun (WGS) entry which is preliminary data.</text>
</comment>
<evidence type="ECO:0000256" key="4">
    <source>
        <dbReference type="ARBA" id="ARBA00023002"/>
    </source>
</evidence>
<dbReference type="InterPro" id="IPR002938">
    <property type="entry name" value="FAD-bd"/>
</dbReference>
<dbReference type="PRINTS" id="PR00420">
    <property type="entry name" value="RNGMNOXGNASE"/>
</dbReference>
<evidence type="ECO:0000256" key="5">
    <source>
        <dbReference type="ARBA" id="ARBA00023033"/>
    </source>
</evidence>
<dbReference type="GO" id="GO:0004497">
    <property type="term" value="F:monooxygenase activity"/>
    <property type="evidence" value="ECO:0007669"/>
    <property type="project" value="UniProtKB-KW"/>
</dbReference>
<dbReference type="PANTHER" id="PTHR13789">
    <property type="entry name" value="MONOOXYGENASE"/>
    <property type="match status" value="1"/>
</dbReference>
<dbReference type="AlphaFoldDB" id="A0AA38YCB5"/>
<dbReference type="Gene3D" id="3.50.50.60">
    <property type="entry name" value="FAD/NAD(P)-binding domain"/>
    <property type="match status" value="1"/>
</dbReference>
<evidence type="ECO:0000313" key="8">
    <source>
        <dbReference type="Proteomes" id="UP001172681"/>
    </source>
</evidence>
<evidence type="ECO:0000259" key="6">
    <source>
        <dbReference type="Pfam" id="PF01494"/>
    </source>
</evidence>
<evidence type="ECO:0000256" key="1">
    <source>
        <dbReference type="ARBA" id="ARBA00007992"/>
    </source>
</evidence>
<name>A0AA38YCB5_9EURO</name>
<keyword evidence="8" id="KW-1185">Reference proteome</keyword>